<evidence type="ECO:0000313" key="3">
    <source>
        <dbReference type="Proteomes" id="UP001501074"/>
    </source>
</evidence>
<sequence length="314" mass="33852">MWRRIGLVAGVLLAVLVLLVGVLYLYPLGSDRLQHPEAKTLSFAEASAAGAAAVQRDAGDGQVRSECRSILRVHPVKTAKSVLMLHGYTSCPKDYVALAQLFYDRGYNVYVPREPHHGLADIDEASQVKTDELAVYANDAMNVVAGLGDETGVIGMSGGGVLATWLAEYRTDTVTHLLALSPFYQPAASQAPSFVLRPLTVLYGFRILPDRRVGDTNFTLSGLGQYLRVKSNLRDDPVNTRLRSVAVAVSVKDPYIDLDAATAIPADVARANDLKVAVHEFPANFDLGHNIVNPAALGRHAAEVGNLYLALYEG</sequence>
<comment type="caution">
    <text evidence="2">The sequence shown here is derived from an EMBL/GenBank/DDBJ whole genome shotgun (WGS) entry which is preliminary data.</text>
</comment>
<dbReference type="Pfam" id="PF12146">
    <property type="entry name" value="Hydrolase_4"/>
    <property type="match status" value="1"/>
</dbReference>
<dbReference type="Proteomes" id="UP001501074">
    <property type="component" value="Unassembled WGS sequence"/>
</dbReference>
<organism evidence="2 3">
    <name type="scientific">Kineosporia mesophila</name>
    <dbReference type="NCBI Taxonomy" id="566012"/>
    <lineage>
        <taxon>Bacteria</taxon>
        <taxon>Bacillati</taxon>
        <taxon>Actinomycetota</taxon>
        <taxon>Actinomycetes</taxon>
        <taxon>Kineosporiales</taxon>
        <taxon>Kineosporiaceae</taxon>
        <taxon>Kineosporia</taxon>
    </lineage>
</organism>
<accession>A0ABP6Z3D7</accession>
<dbReference type="InterPro" id="IPR022742">
    <property type="entry name" value="Hydrolase_4"/>
</dbReference>
<feature type="domain" description="Serine aminopeptidase S33" evidence="1">
    <location>
        <begin position="79"/>
        <end position="215"/>
    </location>
</feature>
<evidence type="ECO:0000259" key="1">
    <source>
        <dbReference type="Pfam" id="PF12146"/>
    </source>
</evidence>
<proteinExistence type="predicted"/>
<dbReference type="SUPFAM" id="SSF53474">
    <property type="entry name" value="alpha/beta-Hydrolases"/>
    <property type="match status" value="1"/>
</dbReference>
<reference evidence="3" key="1">
    <citation type="journal article" date="2019" name="Int. J. Syst. Evol. Microbiol.">
        <title>The Global Catalogue of Microorganisms (GCM) 10K type strain sequencing project: providing services to taxonomists for standard genome sequencing and annotation.</title>
        <authorList>
            <consortium name="The Broad Institute Genomics Platform"/>
            <consortium name="The Broad Institute Genome Sequencing Center for Infectious Disease"/>
            <person name="Wu L."/>
            <person name="Ma J."/>
        </authorList>
    </citation>
    <scope>NUCLEOTIDE SEQUENCE [LARGE SCALE GENOMIC DNA]</scope>
    <source>
        <strain evidence="3">JCM 16902</strain>
    </source>
</reference>
<gene>
    <name evidence="2" type="ORF">GCM10022223_11130</name>
</gene>
<dbReference type="Gene3D" id="3.40.50.1820">
    <property type="entry name" value="alpha/beta hydrolase"/>
    <property type="match status" value="1"/>
</dbReference>
<dbReference type="RefSeq" id="WP_231485867.1">
    <property type="nucleotide sequence ID" value="NZ_BAAAZO010000002.1"/>
</dbReference>
<protein>
    <recommendedName>
        <fullName evidence="1">Serine aminopeptidase S33 domain-containing protein</fullName>
    </recommendedName>
</protein>
<dbReference type="InterPro" id="IPR029058">
    <property type="entry name" value="AB_hydrolase_fold"/>
</dbReference>
<keyword evidence="3" id="KW-1185">Reference proteome</keyword>
<dbReference type="EMBL" id="BAAAZO010000002">
    <property type="protein sequence ID" value="GAA3597722.1"/>
    <property type="molecule type" value="Genomic_DNA"/>
</dbReference>
<name>A0ABP6Z3D7_9ACTN</name>
<evidence type="ECO:0000313" key="2">
    <source>
        <dbReference type="EMBL" id="GAA3597722.1"/>
    </source>
</evidence>